<reference evidence="7" key="1">
    <citation type="submission" date="2022-07" db="EMBL/GenBank/DDBJ databases">
        <title>Chromosome-level genome of Muraenolepis orangiensis.</title>
        <authorList>
            <person name="Kim J."/>
        </authorList>
    </citation>
    <scope>NUCLEOTIDE SEQUENCE</scope>
    <source>
        <strain evidence="7">KU_S4_2022</strain>
        <tissue evidence="7">Muscle</tissue>
    </source>
</reference>
<dbReference type="InterPro" id="IPR009091">
    <property type="entry name" value="RCC1/BLIP-II"/>
</dbReference>
<dbReference type="PRINTS" id="PR00633">
    <property type="entry name" value="RCCNDNSATION"/>
</dbReference>
<dbReference type="Gene3D" id="3.90.1750.10">
    <property type="entry name" value="Hect, E3 ligase catalytic domains"/>
    <property type="match status" value="1"/>
</dbReference>
<dbReference type="PROSITE" id="PS00626">
    <property type="entry name" value="RCC1_2"/>
    <property type="match status" value="2"/>
</dbReference>
<dbReference type="Pfam" id="PF00632">
    <property type="entry name" value="HECT"/>
    <property type="match status" value="1"/>
</dbReference>
<evidence type="ECO:0000256" key="4">
    <source>
        <dbReference type="PROSITE-ProRule" id="PRU00104"/>
    </source>
</evidence>
<dbReference type="AlphaFoldDB" id="A0A9Q0EXT9"/>
<dbReference type="InterPro" id="IPR051709">
    <property type="entry name" value="Ub-ligase/GTPase-reg"/>
</dbReference>
<dbReference type="GO" id="GO:0061630">
    <property type="term" value="F:ubiquitin protein ligase activity"/>
    <property type="evidence" value="ECO:0007669"/>
    <property type="project" value="TreeGrafter"/>
</dbReference>
<comment type="caution">
    <text evidence="7">The sequence shown here is derived from an EMBL/GenBank/DDBJ whole genome shotgun (WGS) entry which is preliminary data.</text>
</comment>
<dbReference type="Gene3D" id="3.30.2410.10">
    <property type="entry name" value="Hect, E3 ligase catalytic domain"/>
    <property type="match status" value="1"/>
</dbReference>
<evidence type="ECO:0000313" key="8">
    <source>
        <dbReference type="Proteomes" id="UP001148018"/>
    </source>
</evidence>
<name>A0A9Q0EXT9_9TELE</name>
<dbReference type="Pfam" id="PF25390">
    <property type="entry name" value="WD40_RLD"/>
    <property type="match status" value="1"/>
</dbReference>
<proteinExistence type="predicted"/>
<dbReference type="SUPFAM" id="SSF50985">
    <property type="entry name" value="RCC1/BLIP-II"/>
    <property type="match status" value="1"/>
</dbReference>
<evidence type="ECO:0000256" key="1">
    <source>
        <dbReference type="ARBA" id="ARBA00022679"/>
    </source>
</evidence>
<dbReference type="InterPro" id="IPR000569">
    <property type="entry name" value="HECT_dom"/>
</dbReference>
<dbReference type="PROSITE" id="PS50012">
    <property type="entry name" value="RCC1_3"/>
    <property type="match status" value="4"/>
</dbReference>
<feature type="domain" description="HECT" evidence="6">
    <location>
        <begin position="675"/>
        <end position="997"/>
    </location>
</feature>
<accession>A0A9Q0EXT9</accession>
<feature type="repeat" description="RCC1" evidence="5">
    <location>
        <begin position="254"/>
        <end position="305"/>
    </location>
</feature>
<dbReference type="EMBL" id="JANIIK010000034">
    <property type="protein sequence ID" value="KAJ3614588.1"/>
    <property type="molecule type" value="Genomic_DNA"/>
</dbReference>
<sequence>MVDTPREKAGMFSWGEVNLAKPAETVETRGSENGIQFTPTTEPIITTFSGTNSMVSFTKSDGTSCFILRQKDLDGNVTFGKTMSVKRTQVVDSSSGDSCLLLLSSDGIVICVDPSAPAVPRSLQNVINKRVIQVACGDHHSIILTEDGQALTWGSNAQGQLGLTFPKPSVLEAPTSVAALSGVPLVQVTAGGAHSFALSVSGTVFGWGQNDAGQLGLGDKTDRSTPVSVECLNLKKTVSISCGERHTAVLTKGGVVLTFGSGSYGQLGHNGVLNELRPRVVAELWGTAVTQISCGSNHTLALVGPTKKIYLFGRGEEGQLGNRVSTDCSVPLPVELPHSNDQSIQRIFAGGNQSFALCALSQEPEKVLTGIRTALDQDTITFWLSNCQNAKSWRKIQKQIKDTFSSASSLNASFLDRSVDKHYRTSPMICGLDMALVSTAFENLATKAKVIEEVATVVQECLLPSLSQQPVGVEGLRVYYILMELLQLRVQDCHGEKLSVSVAEAFLALHLDKLEVLVGLWSRTPTFFRSAVKTFCNAAMKHLSVLDVESTNQNAFMKTVQVLQRIHSASSKGSRCLADSVFHVKTVIDALEMLEQLCRLSLGIMLENDKQRIINNIGYYMGTLFSLAQFSCILPIECKLKLWTFQIKIKQVKSISAPFIVNRANVQQDTFLYLRTPHCKPTSRLKVKFTEEEGEDIGGVSMEFFHLLANKLQKTEPQILGVNEHGVAWFCQNAAQLTDELFLLGTLCGMALYNQCLMNIPFPLALFKKLLGVKPTLDDLMELSPTVAQGLMELLDYEEETLEGLQLDFGAICGDLDLLPNGQSIPVTKVNRQKYVELHVDMVLSRSVMHQFLEFERGFNRGCPLTEWKMFLPDQLMTLLKGEENFNWDHLKQNALYIGCASNHEVVNNFWTVFAEFSVEQKKDFLKFLTGTDRIPKVRSSTITVTIKLWYSAHPELCYPMAETCFLTLCLPNYSDIQTLRLKLLHAIECCDVFGRR</sequence>
<dbReference type="GO" id="GO:0016567">
    <property type="term" value="P:protein ubiquitination"/>
    <property type="evidence" value="ECO:0007669"/>
    <property type="project" value="TreeGrafter"/>
</dbReference>
<dbReference type="GO" id="GO:0006511">
    <property type="term" value="P:ubiquitin-dependent protein catabolic process"/>
    <property type="evidence" value="ECO:0007669"/>
    <property type="project" value="TreeGrafter"/>
</dbReference>
<evidence type="ECO:0000259" key="6">
    <source>
        <dbReference type="PROSITE" id="PS50237"/>
    </source>
</evidence>
<dbReference type="SUPFAM" id="SSF56204">
    <property type="entry name" value="Hect, E3 ligase catalytic domain"/>
    <property type="match status" value="1"/>
</dbReference>
<evidence type="ECO:0000256" key="2">
    <source>
        <dbReference type="ARBA" id="ARBA00022737"/>
    </source>
</evidence>
<evidence type="ECO:0000313" key="7">
    <source>
        <dbReference type="EMBL" id="KAJ3614588.1"/>
    </source>
</evidence>
<dbReference type="OrthoDB" id="5981550at2759"/>
<dbReference type="Gene3D" id="3.30.2160.10">
    <property type="entry name" value="Hect, E3 ligase catalytic domain"/>
    <property type="match status" value="1"/>
</dbReference>
<feature type="repeat" description="RCC1" evidence="5">
    <location>
        <begin position="307"/>
        <end position="360"/>
    </location>
</feature>
<dbReference type="PANTHER" id="PTHR45622:SF73">
    <property type="entry name" value="E3 UBIQUITIN-PROTEIN LIGASE HERC4-LIKE ISOFORM X1-RELATED"/>
    <property type="match status" value="1"/>
</dbReference>
<keyword evidence="8" id="KW-1185">Reference proteome</keyword>
<protein>
    <recommendedName>
        <fullName evidence="6">HECT domain-containing protein</fullName>
    </recommendedName>
</protein>
<feature type="repeat" description="RCC1" evidence="5">
    <location>
        <begin position="148"/>
        <end position="201"/>
    </location>
</feature>
<dbReference type="Gene3D" id="2.130.10.30">
    <property type="entry name" value="Regulator of chromosome condensation 1/beta-lactamase-inhibitor protein II"/>
    <property type="match status" value="1"/>
</dbReference>
<feature type="active site" description="Glycyl thioester intermediate" evidence="4">
    <location>
        <position position="965"/>
    </location>
</feature>
<keyword evidence="3 4" id="KW-0833">Ubl conjugation pathway</keyword>
<dbReference type="Proteomes" id="UP001148018">
    <property type="component" value="Unassembled WGS sequence"/>
</dbReference>
<keyword evidence="2" id="KW-0677">Repeat</keyword>
<keyword evidence="1" id="KW-0808">Transferase</keyword>
<gene>
    <name evidence="7" type="ORF">NHX12_018159</name>
</gene>
<evidence type="ECO:0000256" key="5">
    <source>
        <dbReference type="PROSITE-ProRule" id="PRU00235"/>
    </source>
</evidence>
<dbReference type="SMART" id="SM00119">
    <property type="entry name" value="HECTc"/>
    <property type="match status" value="1"/>
</dbReference>
<organism evidence="7 8">
    <name type="scientific">Muraenolepis orangiensis</name>
    <name type="common">Patagonian moray cod</name>
    <dbReference type="NCBI Taxonomy" id="630683"/>
    <lineage>
        <taxon>Eukaryota</taxon>
        <taxon>Metazoa</taxon>
        <taxon>Chordata</taxon>
        <taxon>Craniata</taxon>
        <taxon>Vertebrata</taxon>
        <taxon>Euteleostomi</taxon>
        <taxon>Actinopterygii</taxon>
        <taxon>Neopterygii</taxon>
        <taxon>Teleostei</taxon>
        <taxon>Neoteleostei</taxon>
        <taxon>Acanthomorphata</taxon>
        <taxon>Zeiogadaria</taxon>
        <taxon>Gadariae</taxon>
        <taxon>Gadiformes</taxon>
        <taxon>Muraenolepidoidei</taxon>
        <taxon>Muraenolepididae</taxon>
        <taxon>Muraenolepis</taxon>
    </lineage>
</organism>
<dbReference type="GO" id="GO:0005737">
    <property type="term" value="C:cytoplasm"/>
    <property type="evidence" value="ECO:0007669"/>
    <property type="project" value="TreeGrafter"/>
</dbReference>
<dbReference type="PROSITE" id="PS50237">
    <property type="entry name" value="HECT"/>
    <property type="match status" value="1"/>
</dbReference>
<evidence type="ECO:0000256" key="3">
    <source>
        <dbReference type="ARBA" id="ARBA00022786"/>
    </source>
</evidence>
<dbReference type="InterPro" id="IPR058923">
    <property type="entry name" value="RCC1-like_dom"/>
</dbReference>
<feature type="repeat" description="RCC1" evidence="5">
    <location>
        <begin position="202"/>
        <end position="253"/>
    </location>
</feature>
<dbReference type="InterPro" id="IPR035983">
    <property type="entry name" value="Hect_E3_ubiquitin_ligase"/>
</dbReference>
<dbReference type="PANTHER" id="PTHR45622">
    <property type="entry name" value="UBIQUITIN-PROTEIN LIGASE E3A-RELATED"/>
    <property type="match status" value="1"/>
</dbReference>
<dbReference type="InterPro" id="IPR000408">
    <property type="entry name" value="Reg_chr_condens"/>
</dbReference>